<name>R7U1Z0_CAPTE</name>
<dbReference type="GO" id="GO:0003677">
    <property type="term" value="F:DNA binding"/>
    <property type="evidence" value="ECO:0007669"/>
    <property type="project" value="InterPro"/>
</dbReference>
<feature type="non-terminal residue" evidence="3">
    <location>
        <position position="1"/>
    </location>
</feature>
<dbReference type="InterPro" id="IPR002492">
    <property type="entry name" value="Transposase_Tc1-like"/>
</dbReference>
<reference evidence="4" key="3">
    <citation type="submission" date="2015-06" db="UniProtKB">
        <authorList>
            <consortium name="EnsemblMetazoa"/>
        </authorList>
    </citation>
    <scope>IDENTIFICATION</scope>
</reference>
<evidence type="ECO:0000256" key="1">
    <source>
        <dbReference type="SAM" id="Phobius"/>
    </source>
</evidence>
<keyword evidence="1" id="KW-0472">Membrane</keyword>
<keyword evidence="1" id="KW-0812">Transmembrane</keyword>
<feature type="transmembrane region" description="Helical" evidence="1">
    <location>
        <begin position="124"/>
        <end position="148"/>
    </location>
</feature>
<reference evidence="3 5" key="2">
    <citation type="journal article" date="2013" name="Nature">
        <title>Insights into bilaterian evolution from three spiralian genomes.</title>
        <authorList>
            <person name="Simakov O."/>
            <person name="Marletaz F."/>
            <person name="Cho S.J."/>
            <person name="Edsinger-Gonzales E."/>
            <person name="Havlak P."/>
            <person name="Hellsten U."/>
            <person name="Kuo D.H."/>
            <person name="Larsson T."/>
            <person name="Lv J."/>
            <person name="Arendt D."/>
            <person name="Savage R."/>
            <person name="Osoegawa K."/>
            <person name="de Jong P."/>
            <person name="Grimwood J."/>
            <person name="Chapman J.A."/>
            <person name="Shapiro H."/>
            <person name="Aerts A."/>
            <person name="Otillar R.P."/>
            <person name="Terry A.Y."/>
            <person name="Boore J.L."/>
            <person name="Grigoriev I.V."/>
            <person name="Lindberg D.R."/>
            <person name="Seaver E.C."/>
            <person name="Weisblat D.A."/>
            <person name="Putnam N.H."/>
            <person name="Rokhsar D.S."/>
        </authorList>
    </citation>
    <scope>NUCLEOTIDE SEQUENCE</scope>
    <source>
        <strain evidence="3 5">I ESC-2004</strain>
    </source>
</reference>
<dbReference type="Proteomes" id="UP000014760">
    <property type="component" value="Unassembled WGS sequence"/>
</dbReference>
<dbReference type="EMBL" id="KB308638">
    <property type="protein sequence ID" value="ELT97195.1"/>
    <property type="molecule type" value="Genomic_DNA"/>
</dbReference>
<accession>R7U1Z0</accession>
<evidence type="ECO:0000259" key="2">
    <source>
        <dbReference type="Pfam" id="PF01498"/>
    </source>
</evidence>
<dbReference type="GO" id="GO:0015074">
    <property type="term" value="P:DNA integration"/>
    <property type="evidence" value="ECO:0007669"/>
    <property type="project" value="InterPro"/>
</dbReference>
<dbReference type="HOGENOM" id="CLU_1521507_0_0_1"/>
<keyword evidence="5" id="KW-1185">Reference proteome</keyword>
<protein>
    <recommendedName>
        <fullName evidence="2">Transposase Tc1-like domain-containing protein</fullName>
    </recommendedName>
</protein>
<dbReference type="OMA" id="CIKEATC"/>
<dbReference type="Pfam" id="PF01498">
    <property type="entry name" value="HTH_Tnp_Tc3_2"/>
    <property type="match status" value="1"/>
</dbReference>
<gene>
    <name evidence="3" type="ORF">CAPTEDRAFT_108251</name>
</gene>
<dbReference type="EnsemblMetazoa" id="CapteT108251">
    <property type="protein sequence ID" value="CapteP108251"/>
    <property type="gene ID" value="CapteG108251"/>
</dbReference>
<evidence type="ECO:0000313" key="4">
    <source>
        <dbReference type="EnsemblMetazoa" id="CapteP108251"/>
    </source>
</evidence>
<dbReference type="GO" id="GO:0006313">
    <property type="term" value="P:DNA transposition"/>
    <property type="evidence" value="ECO:0007669"/>
    <property type="project" value="InterPro"/>
</dbReference>
<dbReference type="InterPro" id="IPR036397">
    <property type="entry name" value="RNaseH_sf"/>
</dbReference>
<dbReference type="EMBL" id="AMQN01002204">
    <property type="status" value="NOT_ANNOTATED_CDS"/>
    <property type="molecule type" value="Genomic_DNA"/>
</dbReference>
<dbReference type="Gene3D" id="3.30.420.10">
    <property type="entry name" value="Ribonuclease H-like superfamily/Ribonuclease H"/>
    <property type="match status" value="1"/>
</dbReference>
<dbReference type="AlphaFoldDB" id="R7U1Z0"/>
<reference evidence="5" key="1">
    <citation type="submission" date="2012-12" db="EMBL/GenBank/DDBJ databases">
        <authorList>
            <person name="Hellsten U."/>
            <person name="Grimwood J."/>
            <person name="Chapman J.A."/>
            <person name="Shapiro H."/>
            <person name="Aerts A."/>
            <person name="Otillar R.P."/>
            <person name="Terry A.Y."/>
            <person name="Boore J.L."/>
            <person name="Simakov O."/>
            <person name="Marletaz F."/>
            <person name="Cho S.-J."/>
            <person name="Edsinger-Gonzales E."/>
            <person name="Havlak P."/>
            <person name="Kuo D.-H."/>
            <person name="Larsson T."/>
            <person name="Lv J."/>
            <person name="Arendt D."/>
            <person name="Savage R."/>
            <person name="Osoegawa K."/>
            <person name="de Jong P."/>
            <person name="Lindberg D.R."/>
            <person name="Seaver E.C."/>
            <person name="Weisblat D.A."/>
            <person name="Putnam N.H."/>
            <person name="Grigoriev I.V."/>
            <person name="Rokhsar D.S."/>
        </authorList>
    </citation>
    <scope>NUCLEOTIDE SEQUENCE</scope>
    <source>
        <strain evidence="5">I ESC-2004</strain>
    </source>
</reference>
<keyword evidence="1" id="KW-1133">Transmembrane helix</keyword>
<dbReference type="STRING" id="283909.R7U1Z0"/>
<proteinExistence type="predicted"/>
<sequence>RPLLIQAGLRTRRPVWKLLLTDIHRNARLNWARTHLRIQDAEWQSVAFSDEVRFELYIEYDRKRVQRRIHELYPERCVQPRVQSGGDGQTISAAFHYRAKSPIVLLEGILSQLSNRRRSSKKKFLPFAFFFFFFFFNCFLIVFVFVFFCSKMTTPHVTENIQKFIHFEGMNRLPWPA</sequence>
<organism evidence="3">
    <name type="scientific">Capitella teleta</name>
    <name type="common">Polychaete worm</name>
    <dbReference type="NCBI Taxonomy" id="283909"/>
    <lineage>
        <taxon>Eukaryota</taxon>
        <taxon>Metazoa</taxon>
        <taxon>Spiralia</taxon>
        <taxon>Lophotrochozoa</taxon>
        <taxon>Annelida</taxon>
        <taxon>Polychaeta</taxon>
        <taxon>Sedentaria</taxon>
        <taxon>Scolecida</taxon>
        <taxon>Capitellidae</taxon>
        <taxon>Capitella</taxon>
    </lineage>
</organism>
<feature type="domain" description="Transposase Tc1-like" evidence="2">
    <location>
        <begin position="4"/>
        <end position="36"/>
    </location>
</feature>
<evidence type="ECO:0000313" key="3">
    <source>
        <dbReference type="EMBL" id="ELT97195.1"/>
    </source>
</evidence>
<evidence type="ECO:0000313" key="5">
    <source>
        <dbReference type="Proteomes" id="UP000014760"/>
    </source>
</evidence>
<dbReference type="OrthoDB" id="9996331at2759"/>